<reference evidence="2 3" key="1">
    <citation type="submission" date="2017-01" db="EMBL/GenBank/DDBJ databases">
        <authorList>
            <person name="Varghese N."/>
            <person name="Submissions S."/>
        </authorList>
    </citation>
    <scope>NUCLEOTIDE SEQUENCE [LARGE SCALE GENOMIC DNA]</scope>
    <source>
        <strain evidence="2 3">DSM 18447</strain>
    </source>
</reference>
<evidence type="ECO:0000313" key="2">
    <source>
        <dbReference type="EMBL" id="SIS83890.1"/>
    </source>
</evidence>
<evidence type="ECO:0000313" key="3">
    <source>
        <dbReference type="Proteomes" id="UP000186216"/>
    </source>
</evidence>
<name>A0AA45W4D1_9RHOB</name>
<dbReference type="EMBL" id="FTOU01000006">
    <property type="protein sequence ID" value="SIS83890.1"/>
    <property type="molecule type" value="Genomic_DNA"/>
</dbReference>
<protein>
    <submittedName>
        <fullName evidence="2">Uncharacterized protein</fullName>
    </submittedName>
</protein>
<dbReference type="AlphaFoldDB" id="A0AA45W4D1"/>
<feature type="compositionally biased region" description="Basic and acidic residues" evidence="1">
    <location>
        <begin position="19"/>
        <end position="34"/>
    </location>
</feature>
<feature type="region of interest" description="Disordered" evidence="1">
    <location>
        <begin position="1"/>
        <end position="34"/>
    </location>
</feature>
<evidence type="ECO:0000256" key="1">
    <source>
        <dbReference type="SAM" id="MobiDB-lite"/>
    </source>
</evidence>
<organism evidence="2 3">
    <name type="scientific">Paracoccus saliphilus</name>
    <dbReference type="NCBI Taxonomy" id="405559"/>
    <lineage>
        <taxon>Bacteria</taxon>
        <taxon>Pseudomonadati</taxon>
        <taxon>Pseudomonadota</taxon>
        <taxon>Alphaproteobacteria</taxon>
        <taxon>Rhodobacterales</taxon>
        <taxon>Paracoccaceae</taxon>
        <taxon>Paracoccus</taxon>
    </lineage>
</organism>
<comment type="caution">
    <text evidence="2">The sequence shown here is derived from an EMBL/GenBank/DDBJ whole genome shotgun (WGS) entry which is preliminary data.</text>
</comment>
<dbReference type="Proteomes" id="UP000186216">
    <property type="component" value="Unassembled WGS sequence"/>
</dbReference>
<proteinExistence type="predicted"/>
<sequence>MTKNCQTLGVSAPQGICKPKLDDEAQRHVEGKRD</sequence>
<gene>
    <name evidence="2" type="ORF">SAMN05421772_10676</name>
</gene>
<accession>A0AA45W4D1</accession>